<gene>
    <name evidence="1" type="ORF">SAMN05216382_3072</name>
</gene>
<dbReference type="OrthoDB" id="7596521at2"/>
<accession>A0A1H7UTZ3</accession>
<reference evidence="2" key="1">
    <citation type="submission" date="2016-10" db="EMBL/GenBank/DDBJ databases">
        <authorList>
            <person name="Varghese N."/>
            <person name="Submissions S."/>
        </authorList>
    </citation>
    <scope>NUCLEOTIDE SEQUENCE [LARGE SCALE GENOMIC DNA]</scope>
    <source>
        <strain evidence="2">JS21-1</strain>
    </source>
</reference>
<evidence type="ECO:0000313" key="1">
    <source>
        <dbReference type="EMBL" id="SEM00470.1"/>
    </source>
</evidence>
<sequence length="218" mass="23207">MLPTPTITTLSIARLDIGHHLGFNAHIPVGAAILTARLDGRSVLFTLDGCLLQPSGDPAMLLGWLDGHLTSIGSTIAGYRLDEIHALLAKLPDADRSPCLRTLAGCGPQPLLDLSARQVNGRPLTFAEACTWSDIICTSIDPDARFAAWCRSDTDRIDHETQVDVIAAFRLVLHRMAATAPIGRGIAAAMSTHFAAWLRGTDNAAAQLHASDLDSLTA</sequence>
<protein>
    <submittedName>
        <fullName evidence="1">Uncharacterized protein</fullName>
    </submittedName>
</protein>
<dbReference type="Proteomes" id="UP000199214">
    <property type="component" value="Unassembled WGS sequence"/>
</dbReference>
<dbReference type="AlphaFoldDB" id="A0A1H7UTZ3"/>
<proteinExistence type="predicted"/>
<name>A0A1H7UTZ3_9SPHN</name>
<organism evidence="1 2">
    <name type="scientific">Sphingomonas palmae</name>
    <dbReference type="NCBI Taxonomy" id="1855283"/>
    <lineage>
        <taxon>Bacteria</taxon>
        <taxon>Pseudomonadati</taxon>
        <taxon>Pseudomonadota</taxon>
        <taxon>Alphaproteobacteria</taxon>
        <taxon>Sphingomonadales</taxon>
        <taxon>Sphingomonadaceae</taxon>
        <taxon>Sphingomonas</taxon>
    </lineage>
</organism>
<dbReference type="STRING" id="1855283.SAMN05216382_3072"/>
<evidence type="ECO:0000313" key="2">
    <source>
        <dbReference type="Proteomes" id="UP000199214"/>
    </source>
</evidence>
<keyword evidence="2" id="KW-1185">Reference proteome</keyword>
<dbReference type="RefSeq" id="WP_143051890.1">
    <property type="nucleotide sequence ID" value="NZ_FNZZ01000008.1"/>
</dbReference>
<dbReference type="EMBL" id="FNZZ01000008">
    <property type="protein sequence ID" value="SEM00470.1"/>
    <property type="molecule type" value="Genomic_DNA"/>
</dbReference>